<dbReference type="AlphaFoldDB" id="A0A2H6KII5"/>
<reference evidence="1 2" key="1">
    <citation type="journal article" date="2017" name="BMC Genomics">
        <title>Whole-genome assembly of Babesia ovata and comparative genomics between closely related pathogens.</title>
        <authorList>
            <person name="Yamagishi J."/>
            <person name="Asada M."/>
            <person name="Hakimi H."/>
            <person name="Tanaka T.Q."/>
            <person name="Sugimoto C."/>
            <person name="Kawazu S."/>
        </authorList>
    </citation>
    <scope>NUCLEOTIDE SEQUENCE [LARGE SCALE GENOMIC DNA]</scope>
    <source>
        <strain evidence="1 2">Miyake</strain>
    </source>
</reference>
<keyword evidence="2" id="KW-1185">Reference proteome</keyword>
<organism evidence="1 2">
    <name type="scientific">Babesia ovata</name>
    <dbReference type="NCBI Taxonomy" id="189622"/>
    <lineage>
        <taxon>Eukaryota</taxon>
        <taxon>Sar</taxon>
        <taxon>Alveolata</taxon>
        <taxon>Apicomplexa</taxon>
        <taxon>Aconoidasida</taxon>
        <taxon>Piroplasmida</taxon>
        <taxon>Babesiidae</taxon>
        <taxon>Babesia</taxon>
    </lineage>
</organism>
<sequence length="269" mass="30272">MTQLSPISWLKGIWPRQEEYGDVPTCDTPIVVHYTRYRLPPPIDSSEESDGDVDVGGAIEVVLEPYVLWCSLLRSVTGCKLRLSPSVYDEFVGGAMPAAYVGDPTCYGGAPLRQESLMSHLLLNVPTGSEEVRRQLSSRFTLYDGRKKTDGSAEATREPRSYHTGSSILPVYVEKHLRYAVLFFIWVFPKISQNVTKRIVVNSTPWPYGYYVFNKRSREIAKACAQCGYSDVAFTLKELALMLRELQRILQNELPSLNHRCGVIAQSKA</sequence>
<dbReference type="VEuPathDB" id="PiroplasmaDB:BOVATA_042840"/>
<protein>
    <submittedName>
        <fullName evidence="1">Metaxin 2, putative</fullName>
    </submittedName>
</protein>
<dbReference type="GeneID" id="39876561"/>
<proteinExistence type="predicted"/>
<dbReference type="Proteomes" id="UP000236319">
    <property type="component" value="Unassembled WGS sequence"/>
</dbReference>
<gene>
    <name evidence="1" type="ORF">BOVATA_042840</name>
</gene>
<evidence type="ECO:0000313" key="2">
    <source>
        <dbReference type="Proteomes" id="UP000236319"/>
    </source>
</evidence>
<dbReference type="OrthoDB" id="360741at2759"/>
<name>A0A2H6KII5_9APIC</name>
<dbReference type="EMBL" id="BDSA01000007">
    <property type="protein sequence ID" value="GBE62791.1"/>
    <property type="molecule type" value="Genomic_DNA"/>
</dbReference>
<comment type="caution">
    <text evidence="1">The sequence shown here is derived from an EMBL/GenBank/DDBJ whole genome shotgun (WGS) entry which is preliminary data.</text>
</comment>
<dbReference type="RefSeq" id="XP_028869034.1">
    <property type="nucleotide sequence ID" value="XM_029013201.1"/>
</dbReference>
<evidence type="ECO:0000313" key="1">
    <source>
        <dbReference type="EMBL" id="GBE62791.1"/>
    </source>
</evidence>
<accession>A0A2H6KII5</accession>